<dbReference type="SUPFAM" id="SSF52172">
    <property type="entry name" value="CheY-like"/>
    <property type="match status" value="1"/>
</dbReference>
<dbReference type="InterPro" id="IPR036097">
    <property type="entry name" value="HisK_dim/P_sf"/>
</dbReference>
<evidence type="ECO:0000256" key="11">
    <source>
        <dbReference type="PROSITE-ProRule" id="PRU00169"/>
    </source>
</evidence>
<dbReference type="Pfam" id="PF12833">
    <property type="entry name" value="HTH_18"/>
    <property type="match status" value="1"/>
</dbReference>
<dbReference type="PROSITE" id="PS50109">
    <property type="entry name" value="HIS_KIN"/>
    <property type="match status" value="1"/>
</dbReference>
<keyword evidence="6 16" id="KW-0418">Kinase</keyword>
<keyword evidence="8" id="KW-0902">Two-component regulatory system</keyword>
<proteinExistence type="predicted"/>
<keyword evidence="3 11" id="KW-0597">Phosphoprotein</keyword>
<dbReference type="InterPro" id="IPR004358">
    <property type="entry name" value="Sig_transdc_His_kin-like_C"/>
</dbReference>
<dbReference type="Pfam" id="PF07495">
    <property type="entry name" value="Y_Y_Y"/>
    <property type="match status" value="1"/>
</dbReference>
<sequence length="1396" mass="158711">MDPDSKKLQLPRIFLQSLIGLTLLFATTAVAQQEPKSRIKRYSIKDGLSQGVVNSITQDDQGLMWFATEDGLNRFDGYSFKVFKYDPDNSRGLADNFIQSVFKDSEGSFWVSSRKGLHQFDQLKEQFPLYKHSFPAGSNDPNNDVSFIAEGSAKNLWIAWYGAGFASFNKETKIFTPYTDRTLRELSSTQTLTLHEDKFGLLWVGTQNRGIDVFKVSKGTIVKKHENLSDKKLLPSLNIRCFAEDLAGNLWIGTANGLVLYKRQENRFYTFNAKRFGIAGKSIFTLLADSHENLWIGVQGGGLYSLDLRQLNSHSLDDVIFNHIETLDDYNISKRTILSLYEDKDKNLWIGTFGDGIYMISSVKEKFFKIQTKQYTNASLSFVQYYGMCYDQDGNLWLGTDGDGIYKSRVTGEVVKHYKADNKKGSLTDNAILSALRDHDDNLWFGTYSQGIFKYDTHSDTFINYRYSGDQSLAGGNDVRVIFEDSKHNLWVGTNRGGLCLLDEASHTYKSIPGAQGILRDGDIRAIAEDKSGSLWIGCYGDGLHYFDPASKKSERYFHTSEKDEQLKSNVVFALSIDRKGKVWIGTGGGGLVYYDPVAKSIKRYSDKDGLANNTIYAILIDNSDNLWVSTNKGISKYESVKGQFYNYDVNDGLQDGQYNPGSALYNDIAGYMCFGGTTALNVFYPDQVIEHLKKPKVMISGFQLFNKPVEVNSKNENDFELNQVISQTKKITLTHRQSVFTFDFVGLNYSYPEKNKYAYKLDGLDRDWNYVGNQRSATYRYLEPGKYTFKVKASNEDNIWSDEYASIAITILPPFWRTPFAYFLYVLVVGGLCLAVVAVRRKQATLRKRLKIEKAQRKRERQLVQEKLSFFTEISHEFRTPLTLMIGPLEEMVSREGSYTPTGRKLKMVNRNAHKLLSLINKLLDYRKIESGNIVLKVKEDDIVTFVEEIYITFKELAIRKNIVFNFHPEEASLLVWFDKEKLEMVLNNIISNSFKYIGKGNEITISIHKQVSEKSPQGKVSIKIKDNGIGIPRKQLGSIFDWFYKGDSSGPMSSGIGLALAKKLVHLHKGDIFVESTEGSGSTFSIKIPLGKDHFKPNEIIIDTSEDTFLLNGSGARGAHIADLVTEDGEDDTTGRKGQRSLLIVEDDEDIRMFLKEYFEKNYRVLEANHGKEGLALTAEHHVDLIISDIMMPEMNGIDFCKELKSNIRTSHIPIILLTAKTSLTHHKEGIEIGADAYITKPFSPEMLALTMNNLLQSRENLKRFYRNLFSANTTITAPESHSPDEKFLHSIYDIFKANLDHPDFNVNELCESLNMSRSLLYKKVKMLTGLSPVEYLRSLRMQEAAQLLKSKKYKVFEVVYMVGFSDLKYFRQCFVKEFGYAPSELLKNNDKTD</sequence>
<dbReference type="RefSeq" id="WP_079685951.1">
    <property type="nucleotide sequence ID" value="NZ_FUZU01000001.1"/>
</dbReference>
<dbReference type="InterPro" id="IPR013783">
    <property type="entry name" value="Ig-like_fold"/>
</dbReference>
<keyword evidence="12" id="KW-1133">Transmembrane helix</keyword>
<keyword evidence="4" id="KW-0808">Transferase</keyword>
<dbReference type="Proteomes" id="UP000190961">
    <property type="component" value="Unassembled WGS sequence"/>
</dbReference>
<gene>
    <name evidence="16" type="ORF">SAMN05660236_1411</name>
</gene>
<dbReference type="CDD" id="cd00082">
    <property type="entry name" value="HisKA"/>
    <property type="match status" value="1"/>
</dbReference>
<dbReference type="SMART" id="SM00387">
    <property type="entry name" value="HATPase_c"/>
    <property type="match status" value="1"/>
</dbReference>
<evidence type="ECO:0000259" key="13">
    <source>
        <dbReference type="PROSITE" id="PS01124"/>
    </source>
</evidence>
<dbReference type="SMART" id="SM00448">
    <property type="entry name" value="REC"/>
    <property type="match status" value="1"/>
</dbReference>
<dbReference type="InterPro" id="IPR011006">
    <property type="entry name" value="CheY-like_superfamily"/>
</dbReference>
<dbReference type="FunFam" id="1.10.287.130:FF:000034">
    <property type="entry name" value="Two-component system sensor histidine kinase/response regulator"/>
    <property type="match status" value="1"/>
</dbReference>
<dbReference type="InterPro" id="IPR001789">
    <property type="entry name" value="Sig_transdc_resp-reg_receiver"/>
</dbReference>
<evidence type="ECO:0000256" key="3">
    <source>
        <dbReference type="ARBA" id="ARBA00022553"/>
    </source>
</evidence>
<dbReference type="Gene3D" id="3.40.50.2300">
    <property type="match status" value="1"/>
</dbReference>
<evidence type="ECO:0000313" key="16">
    <source>
        <dbReference type="EMBL" id="SKC54076.1"/>
    </source>
</evidence>
<dbReference type="SUPFAM" id="SSF46689">
    <property type="entry name" value="Homeodomain-like"/>
    <property type="match status" value="1"/>
</dbReference>
<dbReference type="Gene3D" id="2.60.40.10">
    <property type="entry name" value="Immunoglobulins"/>
    <property type="match status" value="1"/>
</dbReference>
<dbReference type="CDD" id="cd17574">
    <property type="entry name" value="REC_OmpR"/>
    <property type="match status" value="1"/>
</dbReference>
<keyword evidence="12" id="KW-0472">Membrane</keyword>
<feature type="transmembrane region" description="Helical" evidence="12">
    <location>
        <begin position="821"/>
        <end position="840"/>
    </location>
</feature>
<dbReference type="SUPFAM" id="SSF63829">
    <property type="entry name" value="Calcium-dependent phosphotriesterase"/>
    <property type="match status" value="2"/>
</dbReference>
<dbReference type="PANTHER" id="PTHR43547">
    <property type="entry name" value="TWO-COMPONENT HISTIDINE KINASE"/>
    <property type="match status" value="1"/>
</dbReference>
<evidence type="ECO:0000256" key="7">
    <source>
        <dbReference type="ARBA" id="ARBA00022840"/>
    </source>
</evidence>
<dbReference type="InterPro" id="IPR005467">
    <property type="entry name" value="His_kinase_dom"/>
</dbReference>
<dbReference type="InterPro" id="IPR009057">
    <property type="entry name" value="Homeodomain-like_sf"/>
</dbReference>
<evidence type="ECO:0000259" key="14">
    <source>
        <dbReference type="PROSITE" id="PS50109"/>
    </source>
</evidence>
<dbReference type="InterPro" id="IPR015943">
    <property type="entry name" value="WD40/YVTN_repeat-like_dom_sf"/>
</dbReference>
<dbReference type="CDD" id="cd00075">
    <property type="entry name" value="HATPase"/>
    <property type="match status" value="1"/>
</dbReference>
<evidence type="ECO:0000256" key="4">
    <source>
        <dbReference type="ARBA" id="ARBA00022679"/>
    </source>
</evidence>
<dbReference type="Pfam" id="PF00512">
    <property type="entry name" value="HisKA"/>
    <property type="match status" value="1"/>
</dbReference>
<dbReference type="InterPro" id="IPR003594">
    <property type="entry name" value="HATPase_dom"/>
</dbReference>
<evidence type="ECO:0000256" key="8">
    <source>
        <dbReference type="ARBA" id="ARBA00023012"/>
    </source>
</evidence>
<dbReference type="SMART" id="SM00388">
    <property type="entry name" value="HisKA"/>
    <property type="match status" value="1"/>
</dbReference>
<dbReference type="STRING" id="688867.SAMN05660236_1411"/>
<dbReference type="PROSITE" id="PS50110">
    <property type="entry name" value="RESPONSE_REGULATORY"/>
    <property type="match status" value="1"/>
</dbReference>
<dbReference type="PRINTS" id="PR00344">
    <property type="entry name" value="BCTRLSENSOR"/>
</dbReference>
<dbReference type="SUPFAM" id="SSF47384">
    <property type="entry name" value="Homodimeric domain of signal transducing histidine kinase"/>
    <property type="match status" value="1"/>
</dbReference>
<dbReference type="SUPFAM" id="SSF101898">
    <property type="entry name" value="NHL repeat"/>
    <property type="match status" value="1"/>
</dbReference>
<keyword evidence="10" id="KW-0804">Transcription</keyword>
<organism evidence="16 17">
    <name type="scientific">Ohtaekwangia koreensis</name>
    <dbReference type="NCBI Taxonomy" id="688867"/>
    <lineage>
        <taxon>Bacteria</taxon>
        <taxon>Pseudomonadati</taxon>
        <taxon>Bacteroidota</taxon>
        <taxon>Cytophagia</taxon>
        <taxon>Cytophagales</taxon>
        <taxon>Fulvivirgaceae</taxon>
        <taxon>Ohtaekwangia</taxon>
    </lineage>
</organism>
<dbReference type="InterPro" id="IPR011110">
    <property type="entry name" value="Reg_prop"/>
</dbReference>
<evidence type="ECO:0000313" key="17">
    <source>
        <dbReference type="Proteomes" id="UP000190961"/>
    </source>
</evidence>
<feature type="domain" description="Response regulatory" evidence="15">
    <location>
        <begin position="1143"/>
        <end position="1258"/>
    </location>
</feature>
<dbReference type="Pfam" id="PF00072">
    <property type="entry name" value="Response_reg"/>
    <property type="match status" value="1"/>
</dbReference>
<evidence type="ECO:0000256" key="2">
    <source>
        <dbReference type="ARBA" id="ARBA00012438"/>
    </source>
</evidence>
<dbReference type="GO" id="GO:0043565">
    <property type="term" value="F:sequence-specific DNA binding"/>
    <property type="evidence" value="ECO:0007669"/>
    <property type="project" value="InterPro"/>
</dbReference>
<keyword evidence="17" id="KW-1185">Reference proteome</keyword>
<dbReference type="GO" id="GO:0000155">
    <property type="term" value="F:phosphorelay sensor kinase activity"/>
    <property type="evidence" value="ECO:0007669"/>
    <property type="project" value="InterPro"/>
</dbReference>
<dbReference type="Gene3D" id="1.10.10.60">
    <property type="entry name" value="Homeodomain-like"/>
    <property type="match status" value="1"/>
</dbReference>
<evidence type="ECO:0000256" key="10">
    <source>
        <dbReference type="ARBA" id="ARBA00023163"/>
    </source>
</evidence>
<dbReference type="InterPro" id="IPR003661">
    <property type="entry name" value="HisK_dim/P_dom"/>
</dbReference>
<dbReference type="Pfam" id="PF07494">
    <property type="entry name" value="Reg_prop"/>
    <property type="match status" value="8"/>
</dbReference>
<dbReference type="EMBL" id="FUZU01000001">
    <property type="protein sequence ID" value="SKC54076.1"/>
    <property type="molecule type" value="Genomic_DNA"/>
</dbReference>
<dbReference type="GO" id="GO:0003700">
    <property type="term" value="F:DNA-binding transcription factor activity"/>
    <property type="evidence" value="ECO:0007669"/>
    <property type="project" value="InterPro"/>
</dbReference>
<evidence type="ECO:0000259" key="15">
    <source>
        <dbReference type="PROSITE" id="PS50110"/>
    </source>
</evidence>
<dbReference type="Gene3D" id="1.10.287.130">
    <property type="match status" value="1"/>
</dbReference>
<dbReference type="CDD" id="cd00146">
    <property type="entry name" value="PKD"/>
    <property type="match status" value="1"/>
</dbReference>
<dbReference type="FunFam" id="3.30.565.10:FF:000037">
    <property type="entry name" value="Hybrid sensor histidine kinase/response regulator"/>
    <property type="match status" value="1"/>
</dbReference>
<dbReference type="OrthoDB" id="9797097at2"/>
<dbReference type="EC" id="2.7.13.3" evidence="2"/>
<dbReference type="SMART" id="SM00342">
    <property type="entry name" value="HTH_ARAC"/>
    <property type="match status" value="1"/>
</dbReference>
<protein>
    <recommendedName>
        <fullName evidence="2">histidine kinase</fullName>
        <ecNumber evidence="2">2.7.13.3</ecNumber>
    </recommendedName>
</protein>
<dbReference type="SUPFAM" id="SSF55874">
    <property type="entry name" value="ATPase domain of HSP90 chaperone/DNA topoisomerase II/histidine kinase"/>
    <property type="match status" value="1"/>
</dbReference>
<dbReference type="InterPro" id="IPR018060">
    <property type="entry name" value="HTH_AraC"/>
</dbReference>
<feature type="modified residue" description="4-aspartylphosphate" evidence="11">
    <location>
        <position position="1191"/>
    </location>
</feature>
<dbReference type="FunFam" id="3.40.50.2300:FF:000138">
    <property type="entry name" value="Two-component system sensor histidine kinase/response regulator"/>
    <property type="match status" value="1"/>
</dbReference>
<keyword evidence="5" id="KW-0547">Nucleotide-binding</keyword>
<feature type="domain" description="HTH araC/xylS-type" evidence="13">
    <location>
        <begin position="1292"/>
        <end position="1391"/>
    </location>
</feature>
<dbReference type="InterPro" id="IPR011123">
    <property type="entry name" value="Y_Y_Y"/>
</dbReference>
<reference evidence="16 17" key="1">
    <citation type="submission" date="2017-02" db="EMBL/GenBank/DDBJ databases">
        <authorList>
            <person name="Peterson S.W."/>
        </authorList>
    </citation>
    <scope>NUCLEOTIDE SEQUENCE [LARGE SCALE GENOMIC DNA]</scope>
    <source>
        <strain evidence="16 17">DSM 25262</strain>
    </source>
</reference>
<evidence type="ECO:0000256" key="1">
    <source>
        <dbReference type="ARBA" id="ARBA00000085"/>
    </source>
</evidence>
<dbReference type="PROSITE" id="PS01124">
    <property type="entry name" value="HTH_ARAC_FAMILY_2"/>
    <property type="match status" value="1"/>
</dbReference>
<evidence type="ECO:0000256" key="5">
    <source>
        <dbReference type="ARBA" id="ARBA00022741"/>
    </source>
</evidence>
<feature type="domain" description="Histidine kinase" evidence="14">
    <location>
        <begin position="874"/>
        <end position="1094"/>
    </location>
</feature>
<evidence type="ECO:0000256" key="9">
    <source>
        <dbReference type="ARBA" id="ARBA00023015"/>
    </source>
</evidence>
<dbReference type="GO" id="GO:0005524">
    <property type="term" value="F:ATP binding"/>
    <property type="evidence" value="ECO:0007669"/>
    <property type="project" value="UniProtKB-KW"/>
</dbReference>
<evidence type="ECO:0000256" key="12">
    <source>
        <dbReference type="SAM" id="Phobius"/>
    </source>
</evidence>
<dbReference type="PANTHER" id="PTHR43547:SF2">
    <property type="entry name" value="HYBRID SIGNAL TRANSDUCTION HISTIDINE KINASE C"/>
    <property type="match status" value="1"/>
</dbReference>
<keyword evidence="9" id="KW-0805">Transcription regulation</keyword>
<dbReference type="InterPro" id="IPR036890">
    <property type="entry name" value="HATPase_C_sf"/>
</dbReference>
<dbReference type="Gene3D" id="3.30.565.10">
    <property type="entry name" value="Histidine kinase-like ATPase, C-terminal domain"/>
    <property type="match status" value="1"/>
</dbReference>
<accession>A0A1T5JRR7</accession>
<dbReference type="FunFam" id="2.60.40.10:FF:000791">
    <property type="entry name" value="Two-component system sensor histidine kinase/response regulator"/>
    <property type="match status" value="1"/>
</dbReference>
<keyword evidence="12" id="KW-0812">Transmembrane</keyword>
<evidence type="ECO:0000256" key="6">
    <source>
        <dbReference type="ARBA" id="ARBA00022777"/>
    </source>
</evidence>
<dbReference type="Pfam" id="PF02518">
    <property type="entry name" value="HATPase_c"/>
    <property type="match status" value="1"/>
</dbReference>
<name>A0A1T5JRR7_9BACT</name>
<keyword evidence="7" id="KW-0067">ATP-binding</keyword>
<comment type="catalytic activity">
    <reaction evidence="1">
        <text>ATP + protein L-histidine = ADP + protein N-phospho-L-histidine.</text>
        <dbReference type="EC" id="2.7.13.3"/>
    </reaction>
</comment>
<dbReference type="Gene3D" id="2.130.10.10">
    <property type="entry name" value="YVTN repeat-like/Quinoprotein amine dehydrogenase"/>
    <property type="match status" value="2"/>
</dbReference>